<dbReference type="RefSeq" id="XP_053018722.1">
    <property type="nucleotide sequence ID" value="XM_053167513.1"/>
</dbReference>
<feature type="region of interest" description="Disordered" evidence="1">
    <location>
        <begin position="61"/>
        <end position="116"/>
    </location>
</feature>
<organism evidence="3 4">
    <name type="scientific">Puccinia triticina</name>
    <dbReference type="NCBI Taxonomy" id="208348"/>
    <lineage>
        <taxon>Eukaryota</taxon>
        <taxon>Fungi</taxon>
        <taxon>Dikarya</taxon>
        <taxon>Basidiomycota</taxon>
        <taxon>Pucciniomycotina</taxon>
        <taxon>Pucciniomycetes</taxon>
        <taxon>Pucciniales</taxon>
        <taxon>Pucciniaceae</taxon>
        <taxon>Puccinia</taxon>
    </lineage>
</organism>
<feature type="signal peptide" evidence="2">
    <location>
        <begin position="1"/>
        <end position="28"/>
    </location>
</feature>
<evidence type="ECO:0000256" key="1">
    <source>
        <dbReference type="SAM" id="MobiDB-lite"/>
    </source>
</evidence>
<sequence length="612" mass="67801">MALNINPGRGIRLPTLLLITLLVGGCKPIDILDPEPWTRGFGWDPRTSELAAILAPPASSTAAAARQAGPDDLHPIDFPAWPSASHDSPLPDYRPAETSTGERPADSLAHGQDMSSDPGDFFGTGFRNIENLDDLVARLAGGTPGSNGLAAAGASQAHSDIPHALDSHSLPDAPALLEHSFPPSSDIHSAADERAPHKRQRVGPSLPIPNHLPLKHNYLLPDYQYHPAETSTEERPADSLAHGQDMPSDPGDFFGTGFRNIENLDDLVARLAGGTPGSNGLVVAGASQAHSDIPHALDSHSHTIAGAGQSDAPALSGHTLPPHSDVTSGPKQRPSRKRNRKPNLWVKTLRSQSGRVTSQKQPQPPRSLYVPRPSKTDPGLSRKFLPQGRLVFHSNLFAPDNSSDGVQRREIGPIQLALQQLRKDVLVIPESEFTKTYQMYLGSIDARESTKRGEPKIDHTGADRSKRLLDTLHEFAPHCEHWYQRWFDETGIDFKHNLLESQFDGLKDVGFIFPLYLFYVEMILSIVPRKKEVPLDVELVQAQESFNRLTKIYKDPKSRSDPKLNDIVETLRIRRARRGETKYHPLLWNYLDFWILFIKDTSQREHFNHMIK</sequence>
<keyword evidence="2" id="KW-0732">Signal</keyword>
<dbReference type="Proteomes" id="UP001164743">
    <property type="component" value="Chromosome 3A"/>
</dbReference>
<proteinExistence type="predicted"/>
<dbReference type="GeneID" id="77808408"/>
<accession>A0ABY7CFA3</accession>
<keyword evidence="4" id="KW-1185">Reference proteome</keyword>
<name>A0ABY7CFA3_9BASI</name>
<feature type="chain" id="PRO_5045347185" evidence="2">
    <location>
        <begin position="29"/>
        <end position="612"/>
    </location>
</feature>
<reference evidence="3" key="1">
    <citation type="submission" date="2022-10" db="EMBL/GenBank/DDBJ databases">
        <title>Puccinia triticina Genome sequencing and assembly.</title>
        <authorList>
            <person name="Li C."/>
        </authorList>
    </citation>
    <scope>NUCLEOTIDE SEQUENCE</scope>
    <source>
        <strain evidence="3">Pt15</strain>
    </source>
</reference>
<evidence type="ECO:0000313" key="3">
    <source>
        <dbReference type="EMBL" id="WAQ83167.1"/>
    </source>
</evidence>
<evidence type="ECO:0000256" key="2">
    <source>
        <dbReference type="SAM" id="SignalP"/>
    </source>
</evidence>
<feature type="compositionally biased region" description="Polar residues" evidence="1">
    <location>
        <begin position="349"/>
        <end position="361"/>
    </location>
</feature>
<gene>
    <name evidence="3" type="ORF">PtA15_3A535</name>
</gene>
<feature type="region of interest" description="Disordered" evidence="1">
    <location>
        <begin position="180"/>
        <end position="210"/>
    </location>
</feature>
<protein>
    <submittedName>
        <fullName evidence="3">Uncharacterized protein</fullName>
    </submittedName>
</protein>
<feature type="region of interest" description="Disordered" evidence="1">
    <location>
        <begin position="229"/>
        <end position="250"/>
    </location>
</feature>
<feature type="region of interest" description="Disordered" evidence="1">
    <location>
        <begin position="303"/>
        <end position="383"/>
    </location>
</feature>
<dbReference type="EMBL" id="CP110423">
    <property type="protein sequence ID" value="WAQ83167.1"/>
    <property type="molecule type" value="Genomic_DNA"/>
</dbReference>
<evidence type="ECO:0000313" key="4">
    <source>
        <dbReference type="Proteomes" id="UP001164743"/>
    </source>
</evidence>